<reference evidence="1 2" key="1">
    <citation type="journal article" date="2013" name="Curr. Biol.">
        <title>The Genome of the Foraminiferan Reticulomyxa filosa.</title>
        <authorList>
            <person name="Glockner G."/>
            <person name="Hulsmann N."/>
            <person name="Schleicher M."/>
            <person name="Noegel A.A."/>
            <person name="Eichinger L."/>
            <person name="Gallinger C."/>
            <person name="Pawlowski J."/>
            <person name="Sierra R."/>
            <person name="Euteneuer U."/>
            <person name="Pillet L."/>
            <person name="Moustafa A."/>
            <person name="Platzer M."/>
            <person name="Groth M."/>
            <person name="Szafranski K."/>
            <person name="Schliwa M."/>
        </authorList>
    </citation>
    <scope>NUCLEOTIDE SEQUENCE [LARGE SCALE GENOMIC DNA]</scope>
</reference>
<evidence type="ECO:0000313" key="1">
    <source>
        <dbReference type="EMBL" id="ETO20799.1"/>
    </source>
</evidence>
<organism evidence="1 2">
    <name type="scientific">Reticulomyxa filosa</name>
    <dbReference type="NCBI Taxonomy" id="46433"/>
    <lineage>
        <taxon>Eukaryota</taxon>
        <taxon>Sar</taxon>
        <taxon>Rhizaria</taxon>
        <taxon>Retaria</taxon>
        <taxon>Foraminifera</taxon>
        <taxon>Monothalamids</taxon>
        <taxon>Reticulomyxidae</taxon>
        <taxon>Reticulomyxa</taxon>
    </lineage>
</organism>
<accession>X6N4W6</accession>
<comment type="caution">
    <text evidence="1">The sequence shown here is derived from an EMBL/GenBank/DDBJ whole genome shotgun (WGS) entry which is preliminary data.</text>
</comment>
<evidence type="ECO:0000313" key="2">
    <source>
        <dbReference type="Proteomes" id="UP000023152"/>
    </source>
</evidence>
<gene>
    <name evidence="1" type="ORF">RFI_16416</name>
</gene>
<keyword evidence="2" id="KW-1185">Reference proteome</keyword>
<sequence length="200" mass="23258">MFRNLKKFNFYTFKRLIKNIFCFQVRKYTCFLLYVQFLHKLFYNSNNRTVISYICEILAFKTCNQIGPKDKKRDANVTMTCQFFCKNNNHVYFCPYAFCQAFDKREASSGWFLCISAESSAQHMNSATTADRMTNITAQHKNNPIKNPSTAVPQPSSLGMPSIDFDIKKPIIAVTIAPITAPQDKANPVYFCYFWKMDLF</sequence>
<name>X6N4W6_RETFI</name>
<protein>
    <submittedName>
        <fullName evidence="1">Uncharacterized protein</fullName>
    </submittedName>
</protein>
<proteinExistence type="predicted"/>
<dbReference type="EMBL" id="ASPP01012253">
    <property type="protein sequence ID" value="ETO20799.1"/>
    <property type="molecule type" value="Genomic_DNA"/>
</dbReference>
<dbReference type="AlphaFoldDB" id="X6N4W6"/>
<dbReference type="Proteomes" id="UP000023152">
    <property type="component" value="Unassembled WGS sequence"/>
</dbReference>